<dbReference type="STRING" id="1210089.GCA_001613165_03648"/>
<dbReference type="GO" id="GO:0008168">
    <property type="term" value="F:methyltransferase activity"/>
    <property type="evidence" value="ECO:0007669"/>
    <property type="project" value="UniProtKB-KW"/>
</dbReference>
<keyword evidence="2" id="KW-0489">Methyltransferase</keyword>
<dbReference type="Pfam" id="PF13649">
    <property type="entry name" value="Methyltransf_25"/>
    <property type="match status" value="1"/>
</dbReference>
<dbReference type="PANTHER" id="PTHR43591">
    <property type="entry name" value="METHYLTRANSFERASE"/>
    <property type="match status" value="1"/>
</dbReference>
<dbReference type="Proteomes" id="UP000255355">
    <property type="component" value="Unassembled WGS sequence"/>
</dbReference>
<dbReference type="InterPro" id="IPR029063">
    <property type="entry name" value="SAM-dependent_MTases_sf"/>
</dbReference>
<gene>
    <name evidence="2" type="ORF">DFR68_102386</name>
</gene>
<dbReference type="CDD" id="cd02440">
    <property type="entry name" value="AdoMet_MTases"/>
    <property type="match status" value="1"/>
</dbReference>
<proteinExistence type="predicted"/>
<dbReference type="EMBL" id="QQAZ01000002">
    <property type="protein sequence ID" value="RDI54262.1"/>
    <property type="molecule type" value="Genomic_DNA"/>
</dbReference>
<dbReference type="SUPFAM" id="SSF53335">
    <property type="entry name" value="S-adenosyl-L-methionine-dependent methyltransferases"/>
    <property type="match status" value="1"/>
</dbReference>
<keyword evidence="2" id="KW-0808">Transferase</keyword>
<feature type="domain" description="Methyltransferase" evidence="1">
    <location>
        <begin position="42"/>
        <end position="136"/>
    </location>
</feature>
<dbReference type="RefSeq" id="WP_068020960.1">
    <property type="nucleotide sequence ID" value="NZ_QQAZ01000002.1"/>
</dbReference>
<evidence type="ECO:0000313" key="3">
    <source>
        <dbReference type="Proteomes" id="UP000255355"/>
    </source>
</evidence>
<dbReference type="GO" id="GO:0032259">
    <property type="term" value="P:methylation"/>
    <property type="evidence" value="ECO:0007669"/>
    <property type="project" value="UniProtKB-KW"/>
</dbReference>
<organism evidence="2 3">
    <name type="scientific">Nocardia mexicana</name>
    <dbReference type="NCBI Taxonomy" id="279262"/>
    <lineage>
        <taxon>Bacteria</taxon>
        <taxon>Bacillati</taxon>
        <taxon>Actinomycetota</taxon>
        <taxon>Actinomycetes</taxon>
        <taxon>Mycobacteriales</taxon>
        <taxon>Nocardiaceae</taxon>
        <taxon>Nocardia</taxon>
    </lineage>
</organism>
<sequence length="280" mass="30971">MNHDDDFDWAAMADMLVDEGEAYSPYLHAAFDRIAELEPKRILDIGSGPGVAACLLAQRFPDAEVIAVDGTPELLKIAEQRAERLGVRLHTRAAEFPAGLAELPEADLVWSANVVHHVGDQLDALTRMAGLLRPGGVLAITEGGLPARWLPRDLGFGRPGLQVRLDAAMAQRFDRMRAELPDSVAVAEDWPALLRAAGLVDAHSRSFLVDRPAPLDGGPRRSVRQWLERSRHMHEESLDPEDLATLDRLLDPEDPEFVDKRTDVFLLTARTVHYAHRPAD</sequence>
<dbReference type="OrthoDB" id="3382693at2"/>
<accession>A0A370HBF7</accession>
<dbReference type="InterPro" id="IPR041698">
    <property type="entry name" value="Methyltransf_25"/>
</dbReference>
<reference evidence="2 3" key="1">
    <citation type="submission" date="2018-07" db="EMBL/GenBank/DDBJ databases">
        <title>Genomic Encyclopedia of Type Strains, Phase IV (KMG-IV): sequencing the most valuable type-strain genomes for metagenomic binning, comparative biology and taxonomic classification.</title>
        <authorList>
            <person name="Goeker M."/>
        </authorList>
    </citation>
    <scope>NUCLEOTIDE SEQUENCE [LARGE SCALE GENOMIC DNA]</scope>
    <source>
        <strain evidence="2 3">DSM 44952</strain>
    </source>
</reference>
<dbReference type="AlphaFoldDB" id="A0A370HBF7"/>
<protein>
    <submittedName>
        <fullName evidence="2">Methyltransferase family protein</fullName>
    </submittedName>
</protein>
<evidence type="ECO:0000313" key="2">
    <source>
        <dbReference type="EMBL" id="RDI54262.1"/>
    </source>
</evidence>
<keyword evidence="3" id="KW-1185">Reference proteome</keyword>
<name>A0A370HBF7_9NOCA</name>
<dbReference type="Gene3D" id="3.40.50.150">
    <property type="entry name" value="Vaccinia Virus protein VP39"/>
    <property type="match status" value="1"/>
</dbReference>
<comment type="caution">
    <text evidence="2">The sequence shown here is derived from an EMBL/GenBank/DDBJ whole genome shotgun (WGS) entry which is preliminary data.</text>
</comment>
<evidence type="ECO:0000259" key="1">
    <source>
        <dbReference type="Pfam" id="PF13649"/>
    </source>
</evidence>
<dbReference type="PANTHER" id="PTHR43591:SF24">
    <property type="entry name" value="2-METHOXY-6-POLYPRENYL-1,4-BENZOQUINOL METHYLASE, MITOCHONDRIAL"/>
    <property type="match status" value="1"/>
</dbReference>